<dbReference type="InterPro" id="IPR029063">
    <property type="entry name" value="SAM-dependent_MTases_sf"/>
</dbReference>
<feature type="non-terminal residue" evidence="1">
    <location>
        <position position="324"/>
    </location>
</feature>
<accession>A0A0F8XLU3</accession>
<comment type="caution">
    <text evidence="1">The sequence shown here is derived from an EMBL/GenBank/DDBJ whole genome shotgun (WGS) entry which is preliminary data.</text>
</comment>
<evidence type="ECO:0000313" key="1">
    <source>
        <dbReference type="EMBL" id="KKK62075.1"/>
    </source>
</evidence>
<proteinExistence type="predicted"/>
<gene>
    <name evidence="1" type="ORF">LCGC14_3007950</name>
</gene>
<reference evidence="1" key="1">
    <citation type="journal article" date="2015" name="Nature">
        <title>Complex archaea that bridge the gap between prokaryotes and eukaryotes.</title>
        <authorList>
            <person name="Spang A."/>
            <person name="Saw J.H."/>
            <person name="Jorgensen S.L."/>
            <person name="Zaremba-Niedzwiedzka K."/>
            <person name="Martijn J."/>
            <person name="Lind A.E."/>
            <person name="van Eijk R."/>
            <person name="Schleper C."/>
            <person name="Guy L."/>
            <person name="Ettema T.J."/>
        </authorList>
    </citation>
    <scope>NUCLEOTIDE SEQUENCE</scope>
</reference>
<dbReference type="CDD" id="cd02440">
    <property type="entry name" value="AdoMet_MTases"/>
    <property type="match status" value="1"/>
</dbReference>
<protein>
    <submittedName>
        <fullName evidence="1">Uncharacterized protein</fullName>
    </submittedName>
</protein>
<name>A0A0F8XLU3_9ZZZZ</name>
<organism evidence="1">
    <name type="scientific">marine sediment metagenome</name>
    <dbReference type="NCBI Taxonomy" id="412755"/>
    <lineage>
        <taxon>unclassified sequences</taxon>
        <taxon>metagenomes</taxon>
        <taxon>ecological metagenomes</taxon>
    </lineage>
</organism>
<dbReference type="AlphaFoldDB" id="A0A0F8XLU3"/>
<dbReference type="EMBL" id="LAZR01062171">
    <property type="protein sequence ID" value="KKK62075.1"/>
    <property type="molecule type" value="Genomic_DNA"/>
</dbReference>
<dbReference type="SUPFAM" id="SSF53335">
    <property type="entry name" value="S-adenosyl-L-methionine-dependent methyltransferases"/>
    <property type="match status" value="1"/>
</dbReference>
<dbReference type="Gene3D" id="3.40.50.150">
    <property type="entry name" value="Vaccinia Virus protein VP39"/>
    <property type="match status" value="1"/>
</dbReference>
<sequence length="324" mass="36906">MQKKVLTIQNDVPIRKLEGVFSYIATQDILSEYGIDLKTLYGRDNLCLKIFKLEVQMDDLDGFLWGDPIRNPQSTASLLTECSIIQNLFAYYGKIAPRVYDIILLSGKHKRLAQVTDFIKGEIGITQEIRTQIAAMSSRFKLDKTMDPAAKNYIDGKLVDFQPYSFMDKDQYREELIIKGNTICDWGSRQGEVYQSIPELGVFGQRDTQHRIQQMGFDGLNFYNKTVVDFGCNIGTMCREVLRRGAKRVVALDTKDVIDVAFEVCNYLGFFNIDYFGMDAKSELYKIKETFDVVLFLSVSHQIGYTPAIGAMCDEFLILEGHSA</sequence>